<dbReference type="AlphaFoldDB" id="A0A8A4TTE9"/>
<feature type="compositionally biased region" description="Basic and acidic residues" evidence="11">
    <location>
        <begin position="53"/>
        <end position="67"/>
    </location>
</feature>
<keyword evidence="2" id="KW-0132">Cell division</keyword>
<dbReference type="InterPro" id="IPR036737">
    <property type="entry name" value="OmpA-like_sf"/>
</dbReference>
<evidence type="ECO:0000259" key="12">
    <source>
        <dbReference type="PROSITE" id="PS51123"/>
    </source>
</evidence>
<organism evidence="13 14">
    <name type="scientific">Sulfidibacter corallicola</name>
    <dbReference type="NCBI Taxonomy" id="2818388"/>
    <lineage>
        <taxon>Bacteria</taxon>
        <taxon>Pseudomonadati</taxon>
        <taxon>Acidobacteriota</taxon>
        <taxon>Holophagae</taxon>
        <taxon>Acanthopleuribacterales</taxon>
        <taxon>Acanthopleuribacteraceae</taxon>
        <taxon>Sulfidibacter</taxon>
    </lineage>
</organism>
<evidence type="ECO:0000256" key="7">
    <source>
        <dbReference type="ARBA" id="ARBA00023288"/>
    </source>
</evidence>
<dbReference type="PRINTS" id="PR01021">
    <property type="entry name" value="OMPADOMAIN"/>
</dbReference>
<evidence type="ECO:0000256" key="5">
    <source>
        <dbReference type="ARBA" id="ARBA00023139"/>
    </source>
</evidence>
<dbReference type="InterPro" id="IPR006665">
    <property type="entry name" value="OmpA-like"/>
</dbReference>
<comment type="similarity">
    <text evidence="9">Belongs to the Pal lipoprotein family.</text>
</comment>
<evidence type="ECO:0000256" key="4">
    <source>
        <dbReference type="ARBA" id="ARBA00023136"/>
    </source>
</evidence>
<dbReference type="PANTHER" id="PTHR30329">
    <property type="entry name" value="STATOR ELEMENT OF FLAGELLAR MOTOR COMPLEX"/>
    <property type="match status" value="1"/>
</dbReference>
<dbReference type="Pfam" id="PF00691">
    <property type="entry name" value="OmpA"/>
    <property type="match status" value="1"/>
</dbReference>
<dbReference type="InterPro" id="IPR014169">
    <property type="entry name" value="Pal_lipo_C"/>
</dbReference>
<dbReference type="CDD" id="cd07185">
    <property type="entry name" value="OmpA_C-like"/>
    <property type="match status" value="1"/>
</dbReference>
<dbReference type="InterPro" id="IPR039001">
    <property type="entry name" value="Pal"/>
</dbReference>
<accession>A0A8A4TTE9</accession>
<dbReference type="InterPro" id="IPR050330">
    <property type="entry name" value="Bact_OuterMem_StrucFunc"/>
</dbReference>
<dbReference type="InterPro" id="IPR006664">
    <property type="entry name" value="OMP_bac"/>
</dbReference>
<comment type="subcellular location">
    <subcellularLocation>
        <location evidence="1">Cell outer membrane</location>
    </subcellularLocation>
</comment>
<evidence type="ECO:0000256" key="6">
    <source>
        <dbReference type="ARBA" id="ARBA00023237"/>
    </source>
</evidence>
<evidence type="ECO:0000256" key="11">
    <source>
        <dbReference type="SAM" id="MobiDB-lite"/>
    </source>
</evidence>
<feature type="region of interest" description="Disordered" evidence="11">
    <location>
        <begin position="41"/>
        <end position="67"/>
    </location>
</feature>
<reference evidence="13" key="1">
    <citation type="submission" date="2021-03" db="EMBL/GenBank/DDBJ databases">
        <title>Acanthopleuribacteraceae sp. M133.</title>
        <authorList>
            <person name="Wang G."/>
        </authorList>
    </citation>
    <scope>NUCLEOTIDE SEQUENCE</scope>
    <source>
        <strain evidence="13">M133</strain>
    </source>
</reference>
<evidence type="ECO:0000256" key="3">
    <source>
        <dbReference type="ARBA" id="ARBA00022729"/>
    </source>
</evidence>
<dbReference type="HAMAP" id="MF_02204">
    <property type="entry name" value="Pal"/>
    <property type="match status" value="1"/>
</dbReference>
<feature type="domain" description="OmpA-like" evidence="12">
    <location>
        <begin position="79"/>
        <end position="194"/>
    </location>
</feature>
<dbReference type="PANTHER" id="PTHR30329:SF21">
    <property type="entry name" value="LIPOPROTEIN YIAD-RELATED"/>
    <property type="match status" value="1"/>
</dbReference>
<evidence type="ECO:0000256" key="8">
    <source>
        <dbReference type="ARBA" id="ARBA00023306"/>
    </source>
</evidence>
<dbReference type="GO" id="GO:0009279">
    <property type="term" value="C:cell outer membrane"/>
    <property type="evidence" value="ECO:0007669"/>
    <property type="project" value="UniProtKB-SubCell"/>
</dbReference>
<dbReference type="Gene3D" id="3.30.1330.60">
    <property type="entry name" value="OmpA-like domain"/>
    <property type="match status" value="1"/>
</dbReference>
<dbReference type="SUPFAM" id="SSF103088">
    <property type="entry name" value="OmpA-like"/>
    <property type="match status" value="1"/>
</dbReference>
<gene>
    <name evidence="9 13" type="primary">pal</name>
    <name evidence="13" type="ORF">J3U87_09295</name>
</gene>
<evidence type="ECO:0000256" key="2">
    <source>
        <dbReference type="ARBA" id="ARBA00022618"/>
    </source>
</evidence>
<keyword evidence="14" id="KW-1185">Reference proteome</keyword>
<proteinExistence type="inferred from homology"/>
<evidence type="ECO:0000256" key="1">
    <source>
        <dbReference type="ARBA" id="ARBA00004442"/>
    </source>
</evidence>
<keyword evidence="5" id="KW-0564">Palmitate</keyword>
<dbReference type="PROSITE" id="PS51123">
    <property type="entry name" value="OMPA_2"/>
    <property type="match status" value="1"/>
</dbReference>
<protein>
    <recommendedName>
        <fullName evidence="9">Peptidoglycan-associated protein</fullName>
    </recommendedName>
</protein>
<name>A0A8A4TTE9_SULCO</name>
<evidence type="ECO:0000256" key="9">
    <source>
        <dbReference type="HAMAP-Rule" id="MF_02204"/>
    </source>
</evidence>
<keyword evidence="6" id="KW-0998">Cell outer membrane</keyword>
<dbReference type="EMBL" id="CP071793">
    <property type="protein sequence ID" value="QTD52657.1"/>
    <property type="molecule type" value="Genomic_DNA"/>
</dbReference>
<evidence type="ECO:0000313" key="14">
    <source>
        <dbReference type="Proteomes" id="UP000663929"/>
    </source>
</evidence>
<keyword evidence="7 13" id="KW-0449">Lipoprotein</keyword>
<keyword evidence="8" id="KW-0131">Cell cycle</keyword>
<sequence>MKRIIQSANSREGKDSMKRCLSIVLIATLLLSMIACSKKNDDIPTPTEAPPQVEEKAETISEQPKPEVHVTEEPEEINQIDPSSLNLQDVYFDFDKFDLRSDSREALTRYAEVLKANGDVKVLIEGHCDERGTEEYNMGLGERRASRVRDYLVSLGIDSSRLKTISYGEMRPQNPGHNEEAWALNRRAHFKLSR</sequence>
<dbReference type="RefSeq" id="WP_237382761.1">
    <property type="nucleotide sequence ID" value="NZ_CP071793.1"/>
</dbReference>
<evidence type="ECO:0000313" key="13">
    <source>
        <dbReference type="EMBL" id="QTD52657.1"/>
    </source>
</evidence>
<dbReference type="KEGG" id="scor:J3U87_09295"/>
<keyword evidence="4 10" id="KW-0472">Membrane</keyword>
<dbReference type="GO" id="GO:0051301">
    <property type="term" value="P:cell division"/>
    <property type="evidence" value="ECO:0007669"/>
    <property type="project" value="UniProtKB-KW"/>
</dbReference>
<keyword evidence="3" id="KW-0732">Signal</keyword>
<dbReference type="NCBIfam" id="TIGR02802">
    <property type="entry name" value="Pal_lipo"/>
    <property type="match status" value="1"/>
</dbReference>
<evidence type="ECO:0000256" key="10">
    <source>
        <dbReference type="PROSITE-ProRule" id="PRU00473"/>
    </source>
</evidence>
<dbReference type="Proteomes" id="UP000663929">
    <property type="component" value="Chromosome"/>
</dbReference>